<dbReference type="PROSITE" id="PS51792">
    <property type="entry name" value="YIPPEE"/>
    <property type="match status" value="1"/>
</dbReference>
<evidence type="ECO:0000256" key="2">
    <source>
        <dbReference type="ARBA" id="ARBA00022723"/>
    </source>
</evidence>
<dbReference type="VEuPathDB" id="FungiDB:LCOR_04198.1"/>
<dbReference type="Proteomes" id="UP000027586">
    <property type="component" value="Unassembled WGS sequence"/>
</dbReference>
<dbReference type="InterPro" id="IPR039058">
    <property type="entry name" value="Yippee_fam"/>
</dbReference>
<gene>
    <name evidence="6" type="ORF">LCOR_04198.1</name>
</gene>
<dbReference type="AlphaFoldDB" id="A0A068RT09"/>
<keyword evidence="7" id="KW-1185">Reference proteome</keyword>
<evidence type="ECO:0000313" key="7">
    <source>
        <dbReference type="Proteomes" id="UP000027586"/>
    </source>
</evidence>
<keyword evidence="2" id="KW-0479">Metal-binding</keyword>
<dbReference type="PANTHER" id="PTHR13848">
    <property type="entry name" value="PROTEIN YIPPEE-LIKE CG15309-RELATED"/>
    <property type="match status" value="1"/>
</dbReference>
<evidence type="ECO:0000313" key="6">
    <source>
        <dbReference type="EMBL" id="CDH52757.1"/>
    </source>
</evidence>
<comment type="caution">
    <text evidence="6">The sequence shown here is derived from an EMBL/GenBank/DDBJ whole genome shotgun (WGS) entry which is preliminary data.</text>
</comment>
<proteinExistence type="inferred from homology"/>
<accession>A0A068RT09</accession>
<name>A0A068RT09_9FUNG</name>
<keyword evidence="3" id="KW-0862">Zinc</keyword>
<evidence type="ECO:0000256" key="1">
    <source>
        <dbReference type="ARBA" id="ARBA00005613"/>
    </source>
</evidence>
<dbReference type="InterPro" id="IPR004910">
    <property type="entry name" value="Yippee/Mis18/Cereblon"/>
</dbReference>
<evidence type="ECO:0000259" key="5">
    <source>
        <dbReference type="PROSITE" id="PS51792"/>
    </source>
</evidence>
<comment type="similarity">
    <text evidence="1 4">Belongs to the yippee family.</text>
</comment>
<dbReference type="EMBL" id="CBTN010000014">
    <property type="protein sequence ID" value="CDH52757.1"/>
    <property type="molecule type" value="Genomic_DNA"/>
</dbReference>
<dbReference type="InterPro" id="IPR034751">
    <property type="entry name" value="Yippee"/>
</dbReference>
<evidence type="ECO:0000256" key="3">
    <source>
        <dbReference type="ARBA" id="ARBA00022833"/>
    </source>
</evidence>
<protein>
    <recommendedName>
        <fullName evidence="4">Protein yippee-like</fullName>
    </recommendedName>
</protein>
<dbReference type="GO" id="GO:0046872">
    <property type="term" value="F:metal ion binding"/>
    <property type="evidence" value="ECO:0007669"/>
    <property type="project" value="UniProtKB-KW"/>
</dbReference>
<feature type="domain" description="Yippee" evidence="5">
    <location>
        <begin position="1"/>
        <end position="95"/>
    </location>
</feature>
<evidence type="ECO:0000256" key="4">
    <source>
        <dbReference type="RuleBase" id="RU110713"/>
    </source>
</evidence>
<dbReference type="Pfam" id="PF03226">
    <property type="entry name" value="Yippee-Mis18"/>
    <property type="match status" value="1"/>
</dbReference>
<sequence>MVALIVKHTFPQATLFSQGNFKGNMGKLISLTVVNIIEGVAEEREMVTGIHTVKDISCIRCNTTLGWIYIRAHSAENKYKEGKCILERKLLVNNVC</sequence>
<dbReference type="OrthoDB" id="6407410at2759"/>
<organism evidence="6 7">
    <name type="scientific">Lichtheimia corymbifera JMRC:FSU:9682</name>
    <dbReference type="NCBI Taxonomy" id="1263082"/>
    <lineage>
        <taxon>Eukaryota</taxon>
        <taxon>Fungi</taxon>
        <taxon>Fungi incertae sedis</taxon>
        <taxon>Mucoromycota</taxon>
        <taxon>Mucoromycotina</taxon>
        <taxon>Mucoromycetes</taxon>
        <taxon>Mucorales</taxon>
        <taxon>Lichtheimiaceae</taxon>
        <taxon>Lichtheimia</taxon>
    </lineage>
</organism>
<reference evidence="6" key="1">
    <citation type="submission" date="2013-08" db="EMBL/GenBank/DDBJ databases">
        <title>Gene expansion shapes genome architecture in the human pathogen Lichtheimia corymbifera: an evolutionary genomics analysis in the ancient terrestrial Mucorales (Mucoromycotina).</title>
        <authorList>
            <person name="Schwartze V.U."/>
            <person name="Winter S."/>
            <person name="Shelest E."/>
            <person name="Marcet-Houben M."/>
            <person name="Horn F."/>
            <person name="Wehner S."/>
            <person name="Hoffmann K."/>
            <person name="Riege K."/>
            <person name="Sammeth M."/>
            <person name="Nowrousian M."/>
            <person name="Valiante V."/>
            <person name="Linde J."/>
            <person name="Jacobsen I.D."/>
            <person name="Marz M."/>
            <person name="Brakhage A.A."/>
            <person name="Gabaldon T."/>
            <person name="Bocker S."/>
            <person name="Voigt K."/>
        </authorList>
    </citation>
    <scope>NUCLEOTIDE SEQUENCE [LARGE SCALE GENOMIC DNA]</scope>
    <source>
        <strain evidence="6">FSU 9682</strain>
    </source>
</reference>